<feature type="compositionally biased region" description="Basic and acidic residues" evidence="1">
    <location>
        <begin position="7"/>
        <end position="31"/>
    </location>
</feature>
<evidence type="ECO:0000313" key="2">
    <source>
        <dbReference type="EMBL" id="KAK6176842.1"/>
    </source>
</evidence>
<sequence length="375" mass="41735">MASPTDDGLRKRVGTKDVTKEEGNDEKRDVTVEAVSRPIGPSGDFTEATGFEYEDDEYSSGEESDIEDNDEPIMPMKHRDPNPDLPDTAVLLETPEGCKVYVVGTAHFSTQSQEDVSRVVQATQPDVVMLELCKSRMNVLELDETTLLEEAKNINMEKIRLTIKQSGVVQGVMNLLLLSMSAHLTKELGMAPGGEFRRAFREAQLVPGCRLHLGDRPIHITLKRALGSLSVWQKLMLAWYILTSKEPISKEEVEKCKQKDILEQMLKDMTGEFPALTRVFLDERDAFLTHSLKYAARPIHSSSSINGFVPSVVVGVVGIGHVPGIVANWSKEQNIQDIITIPQPSTLSRIIKITVKISFFGLVTWGCYRIIKAVI</sequence>
<dbReference type="Proteomes" id="UP001347796">
    <property type="component" value="Unassembled WGS sequence"/>
</dbReference>
<evidence type="ECO:0008006" key="4">
    <source>
        <dbReference type="Google" id="ProtNLM"/>
    </source>
</evidence>
<dbReference type="Pfam" id="PF01963">
    <property type="entry name" value="TraB_PrgY_gumN"/>
    <property type="match status" value="1"/>
</dbReference>
<evidence type="ECO:0000313" key="3">
    <source>
        <dbReference type="Proteomes" id="UP001347796"/>
    </source>
</evidence>
<evidence type="ECO:0000256" key="1">
    <source>
        <dbReference type="SAM" id="MobiDB-lite"/>
    </source>
</evidence>
<reference evidence="2 3" key="1">
    <citation type="submission" date="2024-01" db="EMBL/GenBank/DDBJ databases">
        <title>The genome of the rayed Mediterranean limpet Patella caerulea (Linnaeus, 1758).</title>
        <authorList>
            <person name="Anh-Thu Weber A."/>
            <person name="Halstead-Nussloch G."/>
        </authorList>
    </citation>
    <scope>NUCLEOTIDE SEQUENCE [LARGE SCALE GENOMIC DNA]</scope>
    <source>
        <strain evidence="2">AATW-2023a</strain>
        <tissue evidence="2">Whole specimen</tissue>
    </source>
</reference>
<gene>
    <name evidence="2" type="ORF">SNE40_015068</name>
</gene>
<name>A0AAN8JG60_PATCE</name>
<accession>A0AAN8JG60</accession>
<dbReference type="PANTHER" id="PTHR21530">
    <property type="entry name" value="PHEROMONE SHUTDOWN PROTEIN"/>
    <property type="match status" value="1"/>
</dbReference>
<dbReference type="AlphaFoldDB" id="A0AAN8JG60"/>
<protein>
    <recommendedName>
        <fullName evidence="4">TraB domain-containing protein</fullName>
    </recommendedName>
</protein>
<dbReference type="CDD" id="cd14726">
    <property type="entry name" value="TraB_PrgY-like"/>
    <property type="match status" value="1"/>
</dbReference>
<feature type="region of interest" description="Disordered" evidence="1">
    <location>
        <begin position="1"/>
        <end position="69"/>
    </location>
</feature>
<feature type="compositionally biased region" description="Acidic residues" evidence="1">
    <location>
        <begin position="52"/>
        <end position="69"/>
    </location>
</feature>
<dbReference type="PANTHER" id="PTHR21530:SF7">
    <property type="entry name" value="TRAB DOMAIN-CONTAINING PROTEIN"/>
    <property type="match status" value="1"/>
</dbReference>
<dbReference type="EMBL" id="JAZGQO010000010">
    <property type="protein sequence ID" value="KAK6176842.1"/>
    <property type="molecule type" value="Genomic_DNA"/>
</dbReference>
<dbReference type="InterPro" id="IPR002816">
    <property type="entry name" value="TraB/PrgY/GumN_fam"/>
</dbReference>
<keyword evidence="3" id="KW-1185">Reference proteome</keyword>
<organism evidence="2 3">
    <name type="scientific">Patella caerulea</name>
    <name type="common">Rayed Mediterranean limpet</name>
    <dbReference type="NCBI Taxonomy" id="87958"/>
    <lineage>
        <taxon>Eukaryota</taxon>
        <taxon>Metazoa</taxon>
        <taxon>Spiralia</taxon>
        <taxon>Lophotrochozoa</taxon>
        <taxon>Mollusca</taxon>
        <taxon>Gastropoda</taxon>
        <taxon>Patellogastropoda</taxon>
        <taxon>Patelloidea</taxon>
        <taxon>Patellidae</taxon>
        <taxon>Patella</taxon>
    </lineage>
</organism>
<proteinExistence type="predicted"/>
<comment type="caution">
    <text evidence="2">The sequence shown here is derived from an EMBL/GenBank/DDBJ whole genome shotgun (WGS) entry which is preliminary data.</text>
</comment>
<dbReference type="InterPro" id="IPR046345">
    <property type="entry name" value="TraB_PrgY-like"/>
</dbReference>